<evidence type="ECO:0000313" key="3">
    <source>
        <dbReference type="Proteomes" id="UP000019140"/>
    </source>
</evidence>
<dbReference type="AlphaFoldDB" id="W4L6C7"/>
<evidence type="ECO:0000313" key="2">
    <source>
        <dbReference type="EMBL" id="ETW93235.1"/>
    </source>
</evidence>
<sequence length="178" mass="20594">MADQRFTLNEVMDGLDGSDFEDDSEDDFDGYLDMDGYDELREEWDEEQQTVGANVEIGAEGDMDLDGSDSVPEYNLQAGCSTSVEGENPHQYFSLLFSDEMLEHIVAQTNLSAQQFIESHELRPHSRVRRWSKEVHDTNELRRFLAIILIMGLVRYPQIEHHWATQWPYSNTHFSKVS</sequence>
<dbReference type="Proteomes" id="UP000019140">
    <property type="component" value="Unassembled WGS sequence"/>
</dbReference>
<accession>W4L6C7</accession>
<organism evidence="2 3">
    <name type="scientific">Candidatus Entotheonella gemina</name>
    <dbReference type="NCBI Taxonomy" id="1429439"/>
    <lineage>
        <taxon>Bacteria</taxon>
        <taxon>Pseudomonadati</taxon>
        <taxon>Nitrospinota/Tectimicrobiota group</taxon>
        <taxon>Candidatus Tectimicrobiota</taxon>
        <taxon>Candidatus Entotheonellia</taxon>
        <taxon>Candidatus Entotheonellales</taxon>
        <taxon>Candidatus Entotheonellaceae</taxon>
        <taxon>Candidatus Entotheonella</taxon>
    </lineage>
</organism>
<reference evidence="2 3" key="1">
    <citation type="journal article" date="2014" name="Nature">
        <title>An environmental bacterial taxon with a large and distinct metabolic repertoire.</title>
        <authorList>
            <person name="Wilson M.C."/>
            <person name="Mori T."/>
            <person name="Ruckert C."/>
            <person name="Uria A.R."/>
            <person name="Helf M.J."/>
            <person name="Takada K."/>
            <person name="Gernert C."/>
            <person name="Steffens U.A."/>
            <person name="Heycke N."/>
            <person name="Schmitt S."/>
            <person name="Rinke C."/>
            <person name="Helfrich E.J."/>
            <person name="Brachmann A.O."/>
            <person name="Gurgui C."/>
            <person name="Wakimoto T."/>
            <person name="Kracht M."/>
            <person name="Crusemann M."/>
            <person name="Hentschel U."/>
            <person name="Abe I."/>
            <person name="Matsunaga S."/>
            <person name="Kalinowski J."/>
            <person name="Takeyama H."/>
            <person name="Piel J."/>
        </authorList>
    </citation>
    <scope>NUCLEOTIDE SEQUENCE [LARGE SCALE GENOMIC DNA]</scope>
    <source>
        <strain evidence="3">TSY2</strain>
    </source>
</reference>
<feature type="domain" description="PiggyBac transposable element-derived protein" evidence="1">
    <location>
        <begin position="88"/>
        <end position="176"/>
    </location>
</feature>
<dbReference type="EMBL" id="AZHX01002688">
    <property type="protein sequence ID" value="ETW93235.1"/>
    <property type="molecule type" value="Genomic_DNA"/>
</dbReference>
<comment type="caution">
    <text evidence="2">The sequence shown here is derived from an EMBL/GenBank/DDBJ whole genome shotgun (WGS) entry which is preliminary data.</text>
</comment>
<proteinExistence type="predicted"/>
<dbReference type="Pfam" id="PF13843">
    <property type="entry name" value="DDE_Tnp_1_7"/>
    <property type="match status" value="1"/>
</dbReference>
<dbReference type="HOGENOM" id="CLU_1507954_0_0_7"/>
<gene>
    <name evidence="2" type="ORF">ETSY2_51760</name>
</gene>
<dbReference type="PANTHER" id="PTHR46599">
    <property type="entry name" value="PIGGYBAC TRANSPOSABLE ELEMENT-DERIVED PROTEIN 4"/>
    <property type="match status" value="1"/>
</dbReference>
<evidence type="ECO:0000259" key="1">
    <source>
        <dbReference type="Pfam" id="PF13843"/>
    </source>
</evidence>
<protein>
    <recommendedName>
        <fullName evidence="1">PiggyBac transposable element-derived protein domain-containing protein</fullName>
    </recommendedName>
</protein>
<keyword evidence="3" id="KW-1185">Reference proteome</keyword>
<dbReference type="InterPro" id="IPR029526">
    <property type="entry name" value="PGBD"/>
</dbReference>
<name>W4L6C7_9BACT</name>
<dbReference type="PANTHER" id="PTHR46599:SF3">
    <property type="entry name" value="PIGGYBAC TRANSPOSABLE ELEMENT-DERIVED PROTEIN 4"/>
    <property type="match status" value="1"/>
</dbReference>